<dbReference type="PROSITE" id="PS51746">
    <property type="entry name" value="PPM_2"/>
    <property type="match status" value="1"/>
</dbReference>
<dbReference type="PANTHER" id="PTHR13832">
    <property type="entry name" value="PROTEIN PHOSPHATASE 2C"/>
    <property type="match status" value="1"/>
</dbReference>
<dbReference type="Pfam" id="PF00481">
    <property type="entry name" value="PP2C"/>
    <property type="match status" value="1"/>
</dbReference>
<dbReference type="GO" id="GO:0004741">
    <property type="term" value="F:[pyruvate dehydrogenase (acetyl-transferring)]-phosphatase activity"/>
    <property type="evidence" value="ECO:0007669"/>
    <property type="project" value="TreeGrafter"/>
</dbReference>
<sequence>MFQLTASKSPALRSLLTAQPMGIRTFTSTSHRNYLSSMRRAPYLAAAVSGVILALTYVAVPKTSTVVLADNGSRSFSSSAGPNSQQQLKQQITLLSDTQENAKLRRNEESYSVNRNNGVLRYDISQLPSNNPIEDDRSEQIVEVPIQNPETGKLEMADWAFWGVYDGHSGWYTSAKLRDELIGCVVTELSSVYKVSETEPKARVVPSSEEIDQAIKKGFLKLDNEIIYGNVTNALEHADDKPKAAEFLMPGLSGSCGLLSFYDSTTQILKVAVTGDSRALLGSLNEKNQWTVKSLSIDQTGSNQEEADRIRSEHPGEPNAVTRGRVLGRLEPSRAFGDGKFKWGAELQKKIHKQFFSYPPPGNLKTPPYVTAEPVVTTTKINPSRNDFLVLGTDGLFELLTNEEIAGLVIKWAEKRKIFKDHTSSMLSSFNVFKDDKSLGFPKVIDITENKAALKPPYRENTLSEKKLIIEDENVSTHLVRNALTLGTGDRNYGKMLLNIPSPLSRRYRDDLTVVVVFFGENGQVDETSQLKINLEATRGGEVKAKL</sequence>
<dbReference type="SUPFAM" id="SSF81606">
    <property type="entry name" value="PP2C-like"/>
    <property type="match status" value="1"/>
</dbReference>
<dbReference type="Proteomes" id="UP001360560">
    <property type="component" value="Unassembled WGS sequence"/>
</dbReference>
<dbReference type="AlphaFoldDB" id="A0AAV5QRJ8"/>
<dbReference type="InterPro" id="IPR015655">
    <property type="entry name" value="PP2C"/>
</dbReference>
<reference evidence="4 5" key="1">
    <citation type="journal article" date="2023" name="Elife">
        <title>Identification of key yeast species and microbe-microbe interactions impacting larval growth of Drosophila in the wild.</title>
        <authorList>
            <person name="Mure A."/>
            <person name="Sugiura Y."/>
            <person name="Maeda R."/>
            <person name="Honda K."/>
            <person name="Sakurai N."/>
            <person name="Takahashi Y."/>
            <person name="Watada M."/>
            <person name="Katoh T."/>
            <person name="Gotoh A."/>
            <person name="Gotoh Y."/>
            <person name="Taniguchi I."/>
            <person name="Nakamura K."/>
            <person name="Hayashi T."/>
            <person name="Katayama T."/>
            <person name="Uemura T."/>
            <person name="Hattori Y."/>
        </authorList>
    </citation>
    <scope>NUCLEOTIDE SEQUENCE [LARGE SCALE GENOMIC DNA]</scope>
    <source>
        <strain evidence="4 5">SC-9</strain>
    </source>
</reference>
<accession>A0AAV5QRJ8</accession>
<comment type="caution">
    <text evidence="4">The sequence shown here is derived from an EMBL/GenBank/DDBJ whole genome shotgun (WGS) entry which is preliminary data.</text>
</comment>
<feature type="domain" description="PPM-type phosphatase" evidence="3">
    <location>
        <begin position="121"/>
        <end position="519"/>
    </location>
</feature>
<dbReference type="CDD" id="cd00143">
    <property type="entry name" value="PP2Cc"/>
    <property type="match status" value="1"/>
</dbReference>
<keyword evidence="2" id="KW-1133">Transmembrane helix</keyword>
<feature type="compositionally biased region" description="Basic and acidic residues" evidence="1">
    <location>
        <begin position="306"/>
        <end position="316"/>
    </location>
</feature>
<dbReference type="GO" id="GO:0005739">
    <property type="term" value="C:mitochondrion"/>
    <property type="evidence" value="ECO:0007669"/>
    <property type="project" value="TreeGrafter"/>
</dbReference>
<protein>
    <submittedName>
        <fullName evidence="4">Type 2C protein phosphatase</fullName>
    </submittedName>
</protein>
<dbReference type="EMBL" id="BTFZ01000011">
    <property type="protein sequence ID" value="GMM37374.1"/>
    <property type="molecule type" value="Genomic_DNA"/>
</dbReference>
<evidence type="ECO:0000259" key="3">
    <source>
        <dbReference type="PROSITE" id="PS51746"/>
    </source>
</evidence>
<evidence type="ECO:0000313" key="5">
    <source>
        <dbReference type="Proteomes" id="UP001360560"/>
    </source>
</evidence>
<feature type="region of interest" description="Disordered" evidence="1">
    <location>
        <begin position="298"/>
        <end position="321"/>
    </location>
</feature>
<evidence type="ECO:0000256" key="2">
    <source>
        <dbReference type="SAM" id="Phobius"/>
    </source>
</evidence>
<dbReference type="Gene3D" id="3.60.40.10">
    <property type="entry name" value="PPM-type phosphatase domain"/>
    <property type="match status" value="1"/>
</dbReference>
<dbReference type="SMART" id="SM00332">
    <property type="entry name" value="PP2Cc"/>
    <property type="match status" value="1"/>
</dbReference>
<dbReference type="GeneID" id="90075349"/>
<evidence type="ECO:0000313" key="4">
    <source>
        <dbReference type="EMBL" id="GMM37374.1"/>
    </source>
</evidence>
<dbReference type="InterPro" id="IPR001932">
    <property type="entry name" value="PPM-type_phosphatase-like_dom"/>
</dbReference>
<keyword evidence="2" id="KW-0472">Membrane</keyword>
<proteinExistence type="predicted"/>
<feature type="transmembrane region" description="Helical" evidence="2">
    <location>
        <begin position="41"/>
        <end position="60"/>
    </location>
</feature>
<dbReference type="RefSeq" id="XP_064854370.1">
    <property type="nucleotide sequence ID" value="XM_064998298.1"/>
</dbReference>
<dbReference type="PANTHER" id="PTHR13832:SF792">
    <property type="entry name" value="GM14286P"/>
    <property type="match status" value="1"/>
</dbReference>
<evidence type="ECO:0000256" key="1">
    <source>
        <dbReference type="SAM" id="MobiDB-lite"/>
    </source>
</evidence>
<keyword evidence="2" id="KW-0812">Transmembrane</keyword>
<gene>
    <name evidence="4" type="ORF">DASC09_046990</name>
</gene>
<name>A0AAV5QRJ8_9ASCO</name>
<organism evidence="4 5">
    <name type="scientific">Saccharomycopsis crataegensis</name>
    <dbReference type="NCBI Taxonomy" id="43959"/>
    <lineage>
        <taxon>Eukaryota</taxon>
        <taxon>Fungi</taxon>
        <taxon>Dikarya</taxon>
        <taxon>Ascomycota</taxon>
        <taxon>Saccharomycotina</taxon>
        <taxon>Saccharomycetes</taxon>
        <taxon>Saccharomycopsidaceae</taxon>
        <taxon>Saccharomycopsis</taxon>
    </lineage>
</organism>
<dbReference type="InterPro" id="IPR036457">
    <property type="entry name" value="PPM-type-like_dom_sf"/>
</dbReference>
<keyword evidence="5" id="KW-1185">Reference proteome</keyword>